<accession>A0ABS9BW66</accession>
<sequence>MKNFRKIAAAGMIAMGLLFLSNQAQAQIFGEYQNAGLLGKGKIEASTHFTGVSTSYGGESAYTFNGLGLQAGFGLGERFELRTRYERLWFDGLGIGDGGFNNLTLAPKLGKEDGRFAFMLPIVMAFAEGDQSFQIHPTVLVSILRLEKMNLTFSPKYLISLDEGSEFSDSFLALNLGAGIGFSEQWVLRPELGLMFLPGEEGTFFNFGLGISRRMGNPKD</sequence>
<evidence type="ECO:0000256" key="1">
    <source>
        <dbReference type="SAM" id="SignalP"/>
    </source>
</evidence>
<feature type="signal peptide" evidence="1">
    <location>
        <begin position="1"/>
        <end position="26"/>
    </location>
</feature>
<keyword evidence="1" id="KW-0732">Signal</keyword>
<dbReference type="RefSeq" id="WP_234862156.1">
    <property type="nucleotide sequence ID" value="NZ_JAKEVZ010000011.1"/>
</dbReference>
<reference evidence="2 3" key="1">
    <citation type="submission" date="2022-01" db="EMBL/GenBank/DDBJ databases">
        <title>Mariniradius saccharolyticus sp. nov., isolated from sediment of a river.</title>
        <authorList>
            <person name="Liu H."/>
        </authorList>
    </citation>
    <scope>NUCLEOTIDE SEQUENCE [LARGE SCALE GENOMIC DNA]</scope>
    <source>
        <strain evidence="2 3">RY-2</strain>
    </source>
</reference>
<dbReference type="EMBL" id="JAKEVZ010000011">
    <property type="protein sequence ID" value="MCF1752253.1"/>
    <property type="molecule type" value="Genomic_DNA"/>
</dbReference>
<evidence type="ECO:0008006" key="4">
    <source>
        <dbReference type="Google" id="ProtNLM"/>
    </source>
</evidence>
<evidence type="ECO:0000313" key="3">
    <source>
        <dbReference type="Proteomes" id="UP001201449"/>
    </source>
</evidence>
<organism evidence="2 3">
    <name type="scientific">Mariniradius sediminis</name>
    <dbReference type="NCBI Taxonomy" id="2909237"/>
    <lineage>
        <taxon>Bacteria</taxon>
        <taxon>Pseudomonadati</taxon>
        <taxon>Bacteroidota</taxon>
        <taxon>Cytophagia</taxon>
        <taxon>Cytophagales</taxon>
        <taxon>Cyclobacteriaceae</taxon>
        <taxon>Mariniradius</taxon>
    </lineage>
</organism>
<gene>
    <name evidence="2" type="ORF">L0U89_14415</name>
</gene>
<feature type="chain" id="PRO_5046784188" description="Outer membrane protein beta-barrel domain-containing protein" evidence="1">
    <location>
        <begin position="27"/>
        <end position="220"/>
    </location>
</feature>
<name>A0ABS9BW66_9BACT</name>
<comment type="caution">
    <text evidence="2">The sequence shown here is derived from an EMBL/GenBank/DDBJ whole genome shotgun (WGS) entry which is preliminary data.</text>
</comment>
<proteinExistence type="predicted"/>
<keyword evidence="3" id="KW-1185">Reference proteome</keyword>
<protein>
    <recommendedName>
        <fullName evidence="4">Outer membrane protein beta-barrel domain-containing protein</fullName>
    </recommendedName>
</protein>
<dbReference type="Proteomes" id="UP001201449">
    <property type="component" value="Unassembled WGS sequence"/>
</dbReference>
<evidence type="ECO:0000313" key="2">
    <source>
        <dbReference type="EMBL" id="MCF1752253.1"/>
    </source>
</evidence>